<proteinExistence type="predicted"/>
<accession>A0ABU8FVW5</accession>
<feature type="transmembrane region" description="Helical" evidence="1">
    <location>
        <begin position="31"/>
        <end position="55"/>
    </location>
</feature>
<keyword evidence="1" id="KW-0812">Transmembrane</keyword>
<dbReference type="RefSeq" id="WP_336482456.1">
    <property type="nucleotide sequence ID" value="NZ_JBAWSV010000003.1"/>
</dbReference>
<evidence type="ECO:0000313" key="3">
    <source>
        <dbReference type="Proteomes" id="UP001367922"/>
    </source>
</evidence>
<name>A0ABU8FVW5_9BACI</name>
<feature type="transmembrane region" description="Helical" evidence="1">
    <location>
        <begin position="76"/>
        <end position="95"/>
    </location>
</feature>
<protein>
    <submittedName>
        <fullName evidence="2">Uncharacterized protein</fullName>
    </submittedName>
</protein>
<keyword evidence="1" id="KW-0472">Membrane</keyword>
<evidence type="ECO:0000313" key="2">
    <source>
        <dbReference type="EMBL" id="MEI4830140.1"/>
    </source>
</evidence>
<dbReference type="EMBL" id="JBAWSV010000003">
    <property type="protein sequence ID" value="MEI4830140.1"/>
    <property type="molecule type" value="Genomic_DNA"/>
</dbReference>
<reference evidence="2 3" key="1">
    <citation type="submission" date="2024-01" db="EMBL/GenBank/DDBJ databases">
        <title>Seven novel Bacillus-like species.</title>
        <authorList>
            <person name="Liu G."/>
        </authorList>
    </citation>
    <scope>NUCLEOTIDE SEQUENCE [LARGE SCALE GENOMIC DNA]</scope>
    <source>
        <strain evidence="2 3">FJAT-53711</strain>
    </source>
</reference>
<keyword evidence="3" id="KW-1185">Reference proteome</keyword>
<dbReference type="Proteomes" id="UP001367922">
    <property type="component" value="Unassembled WGS sequence"/>
</dbReference>
<evidence type="ECO:0000256" key="1">
    <source>
        <dbReference type="SAM" id="Phobius"/>
    </source>
</evidence>
<comment type="caution">
    <text evidence="2">The sequence shown here is derived from an EMBL/GenBank/DDBJ whole genome shotgun (WGS) entry which is preliminary data.</text>
</comment>
<keyword evidence="1" id="KW-1133">Transmembrane helix</keyword>
<organism evidence="2 3">
    <name type="scientific">Bacillus yunxiaonensis</name>
    <dbReference type="NCBI Taxonomy" id="3127665"/>
    <lineage>
        <taxon>Bacteria</taxon>
        <taxon>Bacillati</taxon>
        <taxon>Bacillota</taxon>
        <taxon>Bacilli</taxon>
        <taxon>Bacillales</taxon>
        <taxon>Bacillaceae</taxon>
        <taxon>Bacillus</taxon>
    </lineage>
</organism>
<sequence length="96" mass="10135">MKKGFVIGSIGVFAVSGIAYMEGDAAMIYSLAGWLSLFFLASAAFLCIDGFILGARGTFASAKPTRKESRFQSAKTNVFAAIPNVVAALGVYLWVS</sequence>
<gene>
    <name evidence="2" type="ORF">WAX78_11815</name>
</gene>